<dbReference type="EMBL" id="GL349440">
    <property type="protein sequence ID" value="KNC55999.1"/>
    <property type="molecule type" value="Genomic_DNA"/>
</dbReference>
<accession>A0A0L0DUI7</accession>
<dbReference type="eggNOG" id="KOG2796">
    <property type="taxonomic scope" value="Eukaryota"/>
</dbReference>
<dbReference type="OMA" id="RDLVNCY"/>
<feature type="region of interest" description="Disordered" evidence="1">
    <location>
        <begin position="1"/>
        <end position="113"/>
    </location>
</feature>
<dbReference type="GeneID" id="25561724"/>
<dbReference type="InterPro" id="IPR011990">
    <property type="entry name" value="TPR-like_helical_dom_sf"/>
</dbReference>
<proteinExistence type="predicted"/>
<evidence type="ECO:0000313" key="2">
    <source>
        <dbReference type="EMBL" id="KNC55999.1"/>
    </source>
</evidence>
<feature type="compositionally biased region" description="Gly residues" evidence="1">
    <location>
        <begin position="1"/>
        <end position="10"/>
    </location>
</feature>
<sequence length="550" mass="58656">MSSDGGGGGKESMRQRLAARLRSPKNKEKGKSKARGRSGTGGDQDGGGGGSDGRRVRVRTRSKEAARLSFPPRASTADSSEFILSERSTEASESHGRYAAGAGAPGRRDLPPTSLADLPLAPPITALPLMSELSRQLGIQHVSAARTKRTSMASVAPERASVKILAEAGAWGDVVVLTQLLLMDENAKLKPHEMVELRTARAIALVKLRMFTIADSEVAPLLAAPDSLFRYSSYPDEYTDGETGSFLPFVVRLIAVQLAFHLAETSVAAAAHCSLLEYVRSKRERLEASAGSSAESAAASGHRELPLDLVLLAPPGDMLHLLLDNVAPCEASLELWEEREVLVIVSLISIYVARDEHLLAIALYKDQLYPLRSEDPGVLAGLGRLYLTVGHVAAAGCVFAKAEELLDAAGTPADSVPITHINRGYVAVAQGQYAAGALCYQRALDLYVEVEKSHDSGATPWSECAKAAAANNRALCWLYAGHLDKALKSIENIIKAAPARNMNPTLIANLCSLYELAGRSVRANKMALATLVAEHAPDNFDVSVLRLQDG</sequence>
<dbReference type="STRING" id="461836.A0A0L0DUI7"/>
<dbReference type="PANTHER" id="PTHR21581:SF6">
    <property type="entry name" value="TRAFFICKING PROTEIN PARTICLE COMPLEX SUBUNIT 12"/>
    <property type="match status" value="1"/>
</dbReference>
<dbReference type="OrthoDB" id="428342at2759"/>
<feature type="compositionally biased region" description="Gly residues" evidence="1">
    <location>
        <begin position="38"/>
        <end position="51"/>
    </location>
</feature>
<evidence type="ECO:0000313" key="3">
    <source>
        <dbReference type="Proteomes" id="UP000054408"/>
    </source>
</evidence>
<keyword evidence="3" id="KW-1185">Reference proteome</keyword>
<gene>
    <name evidence="2" type="ORF">AMSG_02012</name>
</gene>
<name>A0A0L0DUI7_THETB</name>
<protein>
    <submittedName>
        <fullName evidence="2">Tetratricopeptide repeat protein 15</fullName>
    </submittedName>
</protein>
<reference evidence="2 3" key="1">
    <citation type="submission" date="2010-05" db="EMBL/GenBank/DDBJ databases">
        <title>The Genome Sequence of Thecamonas trahens ATCC 50062.</title>
        <authorList>
            <consortium name="The Broad Institute Genome Sequencing Platform"/>
            <person name="Russ C."/>
            <person name="Cuomo C."/>
            <person name="Shea T."/>
            <person name="Young S.K."/>
            <person name="Zeng Q."/>
            <person name="Koehrsen M."/>
            <person name="Haas B."/>
            <person name="Borodovsky M."/>
            <person name="Guigo R."/>
            <person name="Alvarado L."/>
            <person name="Berlin A."/>
            <person name="Bochicchio J."/>
            <person name="Borenstein D."/>
            <person name="Chapman S."/>
            <person name="Chen Z."/>
            <person name="Freedman E."/>
            <person name="Gellesch M."/>
            <person name="Goldberg J."/>
            <person name="Griggs A."/>
            <person name="Gujja S."/>
            <person name="Heilman E."/>
            <person name="Heiman D."/>
            <person name="Hepburn T."/>
            <person name="Howarth C."/>
            <person name="Jen D."/>
            <person name="Larson L."/>
            <person name="Mehta T."/>
            <person name="Park D."/>
            <person name="Pearson M."/>
            <person name="Roberts A."/>
            <person name="Saif S."/>
            <person name="Shenoy N."/>
            <person name="Sisk P."/>
            <person name="Stolte C."/>
            <person name="Sykes S."/>
            <person name="Thomson T."/>
            <person name="Walk T."/>
            <person name="White J."/>
            <person name="Yandava C."/>
            <person name="Burger G."/>
            <person name="Gray M.W."/>
            <person name="Holland P.W.H."/>
            <person name="King N."/>
            <person name="Lang F.B.F."/>
            <person name="Roger A.J."/>
            <person name="Ruiz-Trillo I."/>
            <person name="Lander E."/>
            <person name="Nusbaum C."/>
        </authorList>
    </citation>
    <scope>NUCLEOTIDE SEQUENCE [LARGE SCALE GENOMIC DNA]</scope>
    <source>
        <strain evidence="2 3">ATCC 50062</strain>
    </source>
</reference>
<dbReference type="RefSeq" id="XP_013761045.1">
    <property type="nucleotide sequence ID" value="XM_013905591.1"/>
</dbReference>
<dbReference type="Gene3D" id="1.25.40.10">
    <property type="entry name" value="Tetratricopeptide repeat domain"/>
    <property type="match status" value="1"/>
</dbReference>
<dbReference type="PANTHER" id="PTHR21581">
    <property type="entry name" value="D-ALANYL-D-ALANINE CARBOXYPEPTIDASE"/>
    <property type="match status" value="1"/>
</dbReference>
<dbReference type="SMART" id="SM00028">
    <property type="entry name" value="TPR"/>
    <property type="match status" value="2"/>
</dbReference>
<evidence type="ECO:0000256" key="1">
    <source>
        <dbReference type="SAM" id="MobiDB-lite"/>
    </source>
</evidence>
<feature type="compositionally biased region" description="Basic and acidic residues" evidence="1">
    <location>
        <begin position="87"/>
        <end position="96"/>
    </location>
</feature>
<dbReference type="Proteomes" id="UP000054408">
    <property type="component" value="Unassembled WGS sequence"/>
</dbReference>
<dbReference type="InterPro" id="IPR019734">
    <property type="entry name" value="TPR_rpt"/>
</dbReference>
<organism evidence="2 3">
    <name type="scientific">Thecamonas trahens ATCC 50062</name>
    <dbReference type="NCBI Taxonomy" id="461836"/>
    <lineage>
        <taxon>Eukaryota</taxon>
        <taxon>Apusozoa</taxon>
        <taxon>Apusomonadida</taxon>
        <taxon>Apusomonadidae</taxon>
        <taxon>Thecamonas</taxon>
    </lineage>
</organism>
<dbReference type="AlphaFoldDB" id="A0A0L0DUI7"/>
<dbReference type="SUPFAM" id="SSF48452">
    <property type="entry name" value="TPR-like"/>
    <property type="match status" value="1"/>
</dbReference>